<keyword evidence="11" id="KW-0560">Oxidoreductase</keyword>
<evidence type="ECO:0000256" key="14">
    <source>
        <dbReference type="ARBA" id="ARBA00023160"/>
    </source>
</evidence>
<evidence type="ECO:0000256" key="12">
    <source>
        <dbReference type="ARBA" id="ARBA00023098"/>
    </source>
</evidence>
<name>A0A4Y7N073_9CRUS</name>
<dbReference type="AlphaFoldDB" id="A0A4Y7N073"/>
<dbReference type="FunFam" id="3.10.20.90:FF:000131">
    <property type="entry name" value="trans-2,3-enoyl-CoA reductase-like"/>
    <property type="match status" value="1"/>
</dbReference>
<dbReference type="GO" id="GO:0005789">
    <property type="term" value="C:endoplasmic reticulum membrane"/>
    <property type="evidence" value="ECO:0007669"/>
    <property type="project" value="UniProtKB-SubCell"/>
</dbReference>
<dbReference type="InterPro" id="IPR000626">
    <property type="entry name" value="Ubiquitin-like_dom"/>
</dbReference>
<keyword evidence="5" id="KW-0444">Lipid biosynthesis</keyword>
<dbReference type="InterPro" id="IPR001104">
    <property type="entry name" value="3-oxo-5_a-steroid_4-DH_C"/>
</dbReference>
<reference evidence="17" key="1">
    <citation type="submission" date="2018-08" db="EMBL/GenBank/DDBJ databases">
        <authorList>
            <person name="Cornetti L."/>
        </authorList>
    </citation>
    <scope>NUCLEOTIDE SEQUENCE</scope>
    <source>
        <strain evidence="17">IL-B-3</strain>
    </source>
</reference>
<dbReference type="Pfam" id="PF21696">
    <property type="entry name" value="TECR_N"/>
    <property type="match status" value="1"/>
</dbReference>
<dbReference type="GO" id="GO:0042761">
    <property type="term" value="P:very long-chain fatty acid biosynthetic process"/>
    <property type="evidence" value="ECO:0007669"/>
    <property type="project" value="TreeGrafter"/>
</dbReference>
<organism evidence="17">
    <name type="scientific">Daphnia similis</name>
    <dbReference type="NCBI Taxonomy" id="35528"/>
    <lineage>
        <taxon>Eukaryota</taxon>
        <taxon>Metazoa</taxon>
        <taxon>Ecdysozoa</taxon>
        <taxon>Arthropoda</taxon>
        <taxon>Crustacea</taxon>
        <taxon>Branchiopoda</taxon>
        <taxon>Diplostraca</taxon>
        <taxon>Cladocera</taxon>
        <taxon>Anomopoda</taxon>
        <taxon>Daphniidae</taxon>
        <taxon>Daphnia</taxon>
        <taxon>Daphnia similis group</taxon>
    </lineage>
</organism>
<keyword evidence="8" id="KW-0276">Fatty acid metabolism</keyword>
<dbReference type="InterPro" id="IPR029071">
    <property type="entry name" value="Ubiquitin-like_domsf"/>
</dbReference>
<dbReference type="EC" id="1.3.1.93" evidence="4"/>
<keyword evidence="7" id="KW-0256">Endoplasmic reticulum</keyword>
<dbReference type="PANTHER" id="PTHR10556">
    <property type="entry name" value="3-OXO-5-ALPHA-STEROID 4-DEHYDROGENASE"/>
    <property type="match status" value="1"/>
</dbReference>
<gene>
    <name evidence="17" type="primary">EOG090X097L</name>
</gene>
<dbReference type="GO" id="GO:0102758">
    <property type="term" value="F:very-long-chain enoyl-CoA reductase activity"/>
    <property type="evidence" value="ECO:0007669"/>
    <property type="project" value="UniProtKB-EC"/>
</dbReference>
<evidence type="ECO:0000259" key="16">
    <source>
        <dbReference type="PROSITE" id="PS50053"/>
    </source>
</evidence>
<sequence length="401" mass="46053">MKTIERGLIGNFLEDEVRALGRELGLPAELLERPPFPGPGLSIRIIYAEEPSMEADFGEMQVLIHLMVDYANMVVKEHALPIWIEIATSEEERPLLEEQSQPIGILSTSGGKQLATLTVDPNSTLKELKTQIHRLKSHLYPDRQEFRQEPRGKGLDESKTIAALGLKNHSKLYLKDLGPQIAWKTVFLTEYAGPLFVYAWIYQRPWLFYGEGAANQPMSQVAHIAAYCWVIHYAKRILETLFVHRFSHATMPVRNLFRNCAYYWIFAAYVAYHVNHPLYTAPCQMQSYIALGFWTICELGNFSIHWTLRNLRPPGSKERRIPRPTKDPLTLMFNLVSCPNYTYEVGGWVAFTIMTQCLPAGLFAFAGFYQMAVWAIGKHRAYKKDFKDYPRGRKAIIPFVF</sequence>
<dbReference type="EMBL" id="LR016615">
    <property type="protein sequence ID" value="SVE86234.1"/>
    <property type="molecule type" value="mRNA"/>
</dbReference>
<evidence type="ECO:0000256" key="6">
    <source>
        <dbReference type="ARBA" id="ARBA00022692"/>
    </source>
</evidence>
<dbReference type="InterPro" id="IPR039357">
    <property type="entry name" value="SRD5A/TECR"/>
</dbReference>
<evidence type="ECO:0000256" key="1">
    <source>
        <dbReference type="ARBA" id="ARBA00004477"/>
    </source>
</evidence>
<evidence type="ECO:0000256" key="5">
    <source>
        <dbReference type="ARBA" id="ARBA00022516"/>
    </source>
</evidence>
<feature type="domain" description="Ubiquitin-like" evidence="16">
    <location>
        <begin position="101"/>
        <end position="174"/>
    </location>
</feature>
<keyword evidence="12" id="KW-0443">Lipid metabolism</keyword>
<comment type="pathway">
    <text evidence="2">Lipid metabolism; fatty acid biosynthesis.</text>
</comment>
<accession>A0A4Y7N073</accession>
<comment type="subcellular location">
    <subcellularLocation>
        <location evidence="1">Endoplasmic reticulum membrane</location>
        <topology evidence="1">Multi-pass membrane protein</topology>
    </subcellularLocation>
</comment>
<dbReference type="SUPFAM" id="SSF54236">
    <property type="entry name" value="Ubiquitin-like"/>
    <property type="match status" value="1"/>
</dbReference>
<dbReference type="Pfam" id="PF02544">
    <property type="entry name" value="Steroid_dh"/>
    <property type="match status" value="1"/>
</dbReference>
<evidence type="ECO:0000256" key="7">
    <source>
        <dbReference type="ARBA" id="ARBA00022824"/>
    </source>
</evidence>
<dbReference type="PANTHER" id="PTHR10556:SF28">
    <property type="entry name" value="VERY-LONG-CHAIN ENOYL-COA REDUCTASE"/>
    <property type="match status" value="1"/>
</dbReference>
<dbReference type="Gene3D" id="3.10.20.90">
    <property type="entry name" value="Phosphatidylinositol 3-kinase Catalytic Subunit, Chain A, domain 1"/>
    <property type="match status" value="1"/>
</dbReference>
<keyword evidence="9" id="KW-0521">NADP</keyword>
<keyword evidence="10 15" id="KW-1133">Transmembrane helix</keyword>
<proteinExistence type="evidence at transcript level"/>
<keyword evidence="13 15" id="KW-0472">Membrane</keyword>
<keyword evidence="6 15" id="KW-0812">Transmembrane</keyword>
<comment type="similarity">
    <text evidence="3">Belongs to the steroid 5-alpha reductase family.</text>
</comment>
<evidence type="ECO:0000256" key="15">
    <source>
        <dbReference type="SAM" id="Phobius"/>
    </source>
</evidence>
<dbReference type="PROSITE" id="PS50053">
    <property type="entry name" value="UBIQUITIN_2"/>
    <property type="match status" value="1"/>
</dbReference>
<protein>
    <recommendedName>
        <fullName evidence="4">very-long-chain enoyl-CoA reductase</fullName>
        <ecNumber evidence="4">1.3.1.93</ecNumber>
    </recommendedName>
</protein>
<evidence type="ECO:0000313" key="17">
    <source>
        <dbReference type="EMBL" id="SVE86234.1"/>
    </source>
</evidence>
<evidence type="ECO:0000256" key="11">
    <source>
        <dbReference type="ARBA" id="ARBA00023002"/>
    </source>
</evidence>
<evidence type="ECO:0000256" key="10">
    <source>
        <dbReference type="ARBA" id="ARBA00022989"/>
    </source>
</evidence>
<dbReference type="InterPro" id="IPR049127">
    <property type="entry name" value="TECR-like_N"/>
</dbReference>
<dbReference type="InterPro" id="IPR014729">
    <property type="entry name" value="Rossmann-like_a/b/a_fold"/>
</dbReference>
<dbReference type="SUPFAM" id="SSF52402">
    <property type="entry name" value="Adenine nucleotide alpha hydrolases-like"/>
    <property type="match status" value="1"/>
</dbReference>
<evidence type="ECO:0000256" key="13">
    <source>
        <dbReference type="ARBA" id="ARBA00023136"/>
    </source>
</evidence>
<evidence type="ECO:0000256" key="4">
    <source>
        <dbReference type="ARBA" id="ARBA00012530"/>
    </source>
</evidence>
<evidence type="ECO:0000256" key="8">
    <source>
        <dbReference type="ARBA" id="ARBA00022832"/>
    </source>
</evidence>
<dbReference type="CDD" id="cd01801">
    <property type="entry name" value="Ubl_TECR_like"/>
    <property type="match status" value="1"/>
</dbReference>
<keyword evidence="14" id="KW-0275">Fatty acid biosynthesis</keyword>
<dbReference type="Gene3D" id="3.40.50.620">
    <property type="entry name" value="HUPs"/>
    <property type="match status" value="1"/>
</dbReference>
<evidence type="ECO:0000256" key="2">
    <source>
        <dbReference type="ARBA" id="ARBA00005194"/>
    </source>
</evidence>
<feature type="transmembrane region" description="Helical" evidence="15">
    <location>
        <begin position="360"/>
        <end position="377"/>
    </location>
</feature>
<evidence type="ECO:0000256" key="3">
    <source>
        <dbReference type="ARBA" id="ARBA00007742"/>
    </source>
</evidence>
<dbReference type="PROSITE" id="PS50244">
    <property type="entry name" value="S5A_REDUCTASE"/>
    <property type="match status" value="1"/>
</dbReference>
<evidence type="ECO:0000256" key="9">
    <source>
        <dbReference type="ARBA" id="ARBA00022857"/>
    </source>
</evidence>